<sequence length="299" mass="31808">MNLNLQVCDDGHLQAGLAIPAKQRGVVLCLRQAVVRLASVGTNVSRLCTRIHLGYAAILYGDVETMASLPMVVTGPGALREWGPVALRGLANDEIKEARLFSVKRAGRRFEAQEYVNKQGQPGPRTGKQGSYSSGIRAATGVHQLAKHYFTANSHVSTQQASRNPRRDELHFPLPIAVADSGGLTGMRDSVKGASGITPIPTKRGVRTEQAIITSDRRERQRTHVNARGGPHGISAGRYAGGGISGELNGVMSVASLASGLLPVAAVGITGHFNGPLQTQRYGYITMVMVSLAHYGLEN</sequence>
<reference evidence="2" key="1">
    <citation type="submission" date="2025-02" db="EMBL/GenBank/DDBJ databases">
        <authorList>
            <consortium name="NCBI Genome Project"/>
        </authorList>
    </citation>
    <scope>NUCLEOTIDE SEQUENCE</scope>
</reference>
<dbReference type="GeneID" id="84591329"/>
<gene>
    <name evidence="2" type="ORF">An07g03240</name>
</gene>
<dbReference type="KEGG" id="ang:An07g03240"/>
<dbReference type="VEuPathDB" id="FungiDB:An07g03240"/>
<protein>
    <submittedName>
        <fullName evidence="2">Uncharacterized protein</fullName>
    </submittedName>
</protein>
<evidence type="ECO:0000256" key="1">
    <source>
        <dbReference type="SAM" id="MobiDB-lite"/>
    </source>
</evidence>
<dbReference type="RefSeq" id="XP_059606662.1">
    <property type="nucleotide sequence ID" value="XM_059748339.1"/>
</dbReference>
<feature type="region of interest" description="Disordered" evidence="1">
    <location>
        <begin position="115"/>
        <end position="134"/>
    </location>
</feature>
<evidence type="ECO:0000313" key="2">
    <source>
        <dbReference type="RefSeq" id="XP_059606662.1"/>
    </source>
</evidence>
<dbReference type="AlphaFoldDB" id="A0AAJ8C091"/>
<proteinExistence type="predicted"/>
<accession>A0AAJ8C091</accession>
<name>A0AAJ8C091_ASPNG</name>
<reference evidence="2" key="2">
    <citation type="submission" date="2025-08" db="UniProtKB">
        <authorList>
            <consortium name="RefSeq"/>
        </authorList>
    </citation>
    <scope>IDENTIFICATION</scope>
</reference>
<organism evidence="2">
    <name type="scientific">Aspergillus niger</name>
    <dbReference type="NCBI Taxonomy" id="5061"/>
    <lineage>
        <taxon>Eukaryota</taxon>
        <taxon>Fungi</taxon>
        <taxon>Dikarya</taxon>
        <taxon>Ascomycota</taxon>
        <taxon>Pezizomycotina</taxon>
        <taxon>Eurotiomycetes</taxon>
        <taxon>Eurotiomycetidae</taxon>
        <taxon>Eurotiales</taxon>
        <taxon>Aspergillaceae</taxon>
        <taxon>Aspergillus</taxon>
        <taxon>Aspergillus subgen. Circumdati</taxon>
    </lineage>
</organism>